<keyword evidence="2" id="KW-1185">Reference proteome</keyword>
<name>A0A4Y2X8D6_ARAVE</name>
<protein>
    <submittedName>
        <fullName evidence="1">Uncharacterized protein</fullName>
    </submittedName>
</protein>
<sequence length="83" mass="9522">MTPSLNMPGPLLRMASRWSSVFFLFLKSREHFSGTRFSSNSNEETAVENCLNGQGLHFYQAVLNKLFLRSDKGLNRFGDYVEK</sequence>
<dbReference type="EMBL" id="BGPR01073163">
    <property type="protein sequence ID" value="GBO45851.1"/>
    <property type="molecule type" value="Genomic_DNA"/>
</dbReference>
<comment type="caution">
    <text evidence="1">The sequence shown here is derived from an EMBL/GenBank/DDBJ whole genome shotgun (WGS) entry which is preliminary data.</text>
</comment>
<dbReference type="AlphaFoldDB" id="A0A4Y2X8D6"/>
<gene>
    <name evidence="1" type="ORF">AVEN_258517_1</name>
</gene>
<organism evidence="1 2">
    <name type="scientific">Araneus ventricosus</name>
    <name type="common">Orbweaver spider</name>
    <name type="synonym">Epeira ventricosa</name>
    <dbReference type="NCBI Taxonomy" id="182803"/>
    <lineage>
        <taxon>Eukaryota</taxon>
        <taxon>Metazoa</taxon>
        <taxon>Ecdysozoa</taxon>
        <taxon>Arthropoda</taxon>
        <taxon>Chelicerata</taxon>
        <taxon>Arachnida</taxon>
        <taxon>Araneae</taxon>
        <taxon>Araneomorphae</taxon>
        <taxon>Entelegynae</taxon>
        <taxon>Araneoidea</taxon>
        <taxon>Araneidae</taxon>
        <taxon>Araneus</taxon>
    </lineage>
</organism>
<proteinExistence type="predicted"/>
<evidence type="ECO:0000313" key="1">
    <source>
        <dbReference type="EMBL" id="GBO45851.1"/>
    </source>
</evidence>
<reference evidence="1 2" key="1">
    <citation type="journal article" date="2019" name="Sci. Rep.">
        <title>Orb-weaving spider Araneus ventricosus genome elucidates the spidroin gene catalogue.</title>
        <authorList>
            <person name="Kono N."/>
            <person name="Nakamura H."/>
            <person name="Ohtoshi R."/>
            <person name="Moran D.A.P."/>
            <person name="Shinohara A."/>
            <person name="Yoshida Y."/>
            <person name="Fujiwara M."/>
            <person name="Mori M."/>
            <person name="Tomita M."/>
            <person name="Arakawa K."/>
        </authorList>
    </citation>
    <scope>NUCLEOTIDE SEQUENCE [LARGE SCALE GENOMIC DNA]</scope>
</reference>
<evidence type="ECO:0000313" key="2">
    <source>
        <dbReference type="Proteomes" id="UP000499080"/>
    </source>
</evidence>
<dbReference type="Proteomes" id="UP000499080">
    <property type="component" value="Unassembled WGS sequence"/>
</dbReference>
<dbReference type="OrthoDB" id="10042427at2759"/>
<accession>A0A4Y2X8D6</accession>